<dbReference type="Pfam" id="PF00454">
    <property type="entry name" value="PI3_PI4_kinase"/>
    <property type="match status" value="1"/>
</dbReference>
<evidence type="ECO:0000313" key="8">
    <source>
        <dbReference type="EMBL" id="KAK8848053.1"/>
    </source>
</evidence>
<feature type="region of interest" description="Disordered" evidence="4">
    <location>
        <begin position="2207"/>
        <end position="2242"/>
    </location>
</feature>
<dbReference type="InterPro" id="IPR036738">
    <property type="entry name" value="FRB_sf"/>
</dbReference>
<dbReference type="InterPro" id="IPR003152">
    <property type="entry name" value="FATC_dom"/>
</dbReference>
<comment type="similarity">
    <text evidence="1">Belongs to the PI3/PI4-kinase family.</text>
</comment>
<dbReference type="InterPro" id="IPR011009">
    <property type="entry name" value="Kinase-like_dom_sf"/>
</dbReference>
<gene>
    <name evidence="8" type="ORF">M9Y10_019108</name>
</gene>
<dbReference type="PROSITE" id="PS51190">
    <property type="entry name" value="FATC"/>
    <property type="match status" value="1"/>
</dbReference>
<dbReference type="SUPFAM" id="SSF48371">
    <property type="entry name" value="ARM repeat"/>
    <property type="match status" value="2"/>
</dbReference>
<evidence type="ECO:0000259" key="5">
    <source>
        <dbReference type="PROSITE" id="PS50290"/>
    </source>
</evidence>
<evidence type="ECO:0000313" key="9">
    <source>
        <dbReference type="Proteomes" id="UP001470230"/>
    </source>
</evidence>
<dbReference type="Gene3D" id="1.10.1070.11">
    <property type="entry name" value="Phosphatidylinositol 3-/4-kinase, catalytic domain"/>
    <property type="match status" value="1"/>
</dbReference>
<dbReference type="PANTHER" id="PTHR11139">
    <property type="entry name" value="ATAXIA TELANGIECTASIA MUTATED ATM -RELATED"/>
    <property type="match status" value="1"/>
</dbReference>
<feature type="domain" description="PI3K/PI4K catalytic" evidence="5">
    <location>
        <begin position="1909"/>
        <end position="2249"/>
    </location>
</feature>
<feature type="domain" description="FATC" evidence="7">
    <location>
        <begin position="2267"/>
        <end position="2299"/>
    </location>
</feature>
<dbReference type="SMART" id="SM00146">
    <property type="entry name" value="PI3Kc"/>
    <property type="match status" value="1"/>
</dbReference>
<comment type="caution">
    <text evidence="8">The sequence shown here is derived from an EMBL/GenBank/DDBJ whole genome shotgun (WGS) entry which is preliminary data.</text>
</comment>
<keyword evidence="9" id="KW-1185">Reference proteome</keyword>
<dbReference type="Gene3D" id="1.25.40.10">
    <property type="entry name" value="Tetratricopeptide repeat domain"/>
    <property type="match status" value="1"/>
</dbReference>
<dbReference type="Pfam" id="PF02260">
    <property type="entry name" value="FATC"/>
    <property type="match status" value="1"/>
</dbReference>
<dbReference type="SMART" id="SM01345">
    <property type="entry name" value="Rapamycin_bind"/>
    <property type="match status" value="1"/>
</dbReference>
<dbReference type="Gene3D" id="3.30.1010.10">
    <property type="entry name" value="Phosphatidylinositol 3-kinase Catalytic Subunit, Chain A, domain 4"/>
    <property type="match status" value="1"/>
</dbReference>
<dbReference type="EMBL" id="JAPFFF010000027">
    <property type="protein sequence ID" value="KAK8848053.1"/>
    <property type="molecule type" value="Genomic_DNA"/>
</dbReference>
<proteinExistence type="inferred from homology"/>
<protein>
    <recommendedName>
        <fullName evidence="10">Non-specific serine/threonine protein kinase</fullName>
    </recommendedName>
</protein>
<evidence type="ECO:0000256" key="2">
    <source>
        <dbReference type="ARBA" id="ARBA00022737"/>
    </source>
</evidence>
<comment type="catalytic activity">
    <reaction evidence="3">
        <text>L-seryl-[protein] + ATP = O-phospho-L-seryl-[protein] + ADP + H(+)</text>
        <dbReference type="Rhea" id="RHEA:17989"/>
        <dbReference type="Rhea" id="RHEA-COMP:9863"/>
        <dbReference type="Rhea" id="RHEA-COMP:11604"/>
        <dbReference type="ChEBI" id="CHEBI:15378"/>
        <dbReference type="ChEBI" id="CHEBI:29999"/>
        <dbReference type="ChEBI" id="CHEBI:30616"/>
        <dbReference type="ChEBI" id="CHEBI:83421"/>
        <dbReference type="ChEBI" id="CHEBI:456216"/>
        <dbReference type="EC" id="2.7.11.1"/>
    </reaction>
</comment>
<keyword evidence="2" id="KW-0677">Repeat</keyword>
<evidence type="ECO:0000259" key="6">
    <source>
        <dbReference type="PROSITE" id="PS51189"/>
    </source>
</evidence>
<dbReference type="PROSITE" id="PS50290">
    <property type="entry name" value="PI3_4_KINASE_3"/>
    <property type="match status" value="1"/>
</dbReference>
<evidence type="ECO:0000256" key="1">
    <source>
        <dbReference type="ARBA" id="ARBA00011031"/>
    </source>
</evidence>
<dbReference type="InterPro" id="IPR009076">
    <property type="entry name" value="FRB_dom"/>
</dbReference>
<dbReference type="InterPro" id="IPR050517">
    <property type="entry name" value="DDR_Repair_Kinase"/>
</dbReference>
<sequence length="2299" mass="264579">MTLKPEKILKYASQLEKKKDRDSLDFHILVQKIKVYLSKEYSTFSERSNIAEFFSNLFPQNNPQHFLGICILLYITTEVDLGDKVQKALEIAKKLESLVVPNENFALPIDPPVKKDFWIYFDKIITYLSKTLREAFDQYLNTFKEAMKKQINEKSDNCPPHHFSSLKLLSIFCHHFPKAMENTFLFQNIVFDFTKFKLHEESLEAIRSILTYYDIEERKLVSSCRVLSKLVEKKEDLNLSYSGLVVIENFIKVKQYQSLFELTMPDVSWLASKDPKQRQYATKRIILCFISSSSTVKDDDKVNILKQLEGQVKKKVQNREEGLTALADYLFARLGYLPQMDDPLESFIKQSFTANELSQLKKCKKAVEESIDSVNAAYCYCAILACLPEPSDKGKDSFAKDIEPILKFQLSIRLVDGIVKLFHNLPSKQDYYLRRVFSNISTTLLSFEDGGQGLVSFQCLKRLKVEEKYLTLPLVMKYSFYMMSHNTQVKQLSSDIVLKYQERNPSIDVIQRVLAVIATEALPSHRYYLLKNLCKQGSDETVVPLLESLLHDSYSMVRKEALRYLTEFSYLPNATSLLHDYLSEKISQVDLKSTKEDIESFFIVSDIAHQNPNAPFAHNVRYMLTPFSRYLIIHIMNSPPPISTLKIRLLAQMIPLSPNCVDLEKLCNHVSSFLQVHSKENRIVATIDLMQAALDNTDLRYLIYNKHKDLITKLLFASRVKKCQRKLIDLLCSIGGINSLFIRNLYKSDEDAYEVVSKNNAPSKYLLNFTPVQANEALTFTSVGIALSNILDILEEESLPSLHSISLPILTKIIISYKSSINDLIDGFIVRITKLLQSTSTSKISIFNSIINLTSILKERFAPLIPFVVNVIINDWNKFDQEKLMRLVFWMMRYCHDEFVRYLPKIVSTYMSNFEQADEKTANAILTEVAEFGFDLHNIDHIIFPPILSWILLHVKEDLKNILFSLKRIVIHAQSFKMASQIIMTMIHLREANEQSGVAALQVILAVAVYIGPQILLFVPHITLVFKPEDDDKLFKIFIMALSAGAKFDRAKFAEYLIPEEQPQDGSINPQKSSQIIQKTEIKLPQFKTLPIGKEPEAWDAWFNDLFQYLVRNSDVRAISASEQLLIKYSPMSDTLYPLAYALYYFPAKPVVSRDYGPPEDLKDIFVQLFGADSVPRQILKSFLKVAELFELLNIQLPEEISKNMIISKAEETGRISQALRLSEQLFVDGDFKQTEKIILYNQLLGLPLAAYGAFHISEGKGITMSRGLLSERLGLWEDALKAYNDEIKDNSKNELLVIGKLKCLSSLCHFDELRKAAISGKNKVYEAMANWRLYRDEEFKETASKLDAIIDELTNQNITQAVQPKSSAITRNPLFNEKIQAIYYRALYLTMTGDYEQALKLTSEVKELLIPSIFPTISEDYERVYSDFAITSLCNEMEETIQLLSLQSQKDESLSFDKQQSSNVIDLKKMNKVWSTRFDQLPNNPGILLETLRIRSLVTDVTEMKPQWLRFIEVATNSKCVELSQQTLDYLSEKGMKDDPDLHILKAKLLWSQGNDFKSKAIKYLKQNVDESNPNYYFILGKWFQEEGEYKKAREKVSKATLKTAEEYKLWSEINYNLYESNQKVGYLVDSFEASLNGVSLCSQYELIFTLRILSTLFRRGCTDIYKKFTEMYLKIPLHVWIFVLPQIIARANSKDKELRDLIAELIYHLGVEQPHVVLYSLMVPLKNDNEANKEGKNRQLVASNIFNRLSNVFPKIVDQMKTLANELIRSAVTYWEMWNSDLEEASHAFVTRNNPDEMIDILLPLHERINKSPQSFYEVMFMRSFGAKLEEAESYLRSYEKTKSKEFLYQAWSNYIVVFHQMKTYINEIEKIPLEDASPILANMKSADIVVPGTFVYNEPLIHLTEVSPIMSVMKSKQRPRRMAMKGSDGVTYTFLLKAHEDTRLDERVMQFFTLINSFTDQSQMPMKDKLNITTYKVIPLTGQVGLIGWVPYCNTLYEIIRDYRRKMAIPLELEYLTAQKLLPNFDNLPLSKEKEKAFINGRNAPLPPSVKLLPSEKEDMPSCDGNDLKYLLFAMAEDSNHWINRRVAYSVSLSMTSMAGYILGLGDRHLSNIMIKKRSAKLVHIDFGDCFEVAQHRDKFPEKVPFRLSRILQNALELSSPKGTFLTCCQNIMAMFRENRHQIIGLLEVFIYDPLLQWLEQPSNVSGPASNTTGERSKADGGENDLEFDNGEGGEAILDESSSPMKILDRIKRKLKGAEITEGKILPVNDQVDYLINEATSTKNLCQMFRGWFPFW</sequence>
<dbReference type="CDD" id="cd05169">
    <property type="entry name" value="PIKKc_TOR"/>
    <property type="match status" value="1"/>
</dbReference>
<dbReference type="Pfam" id="PF08771">
    <property type="entry name" value="FRB_dom"/>
    <property type="match status" value="1"/>
</dbReference>
<reference evidence="8 9" key="1">
    <citation type="submission" date="2024-04" db="EMBL/GenBank/DDBJ databases">
        <title>Tritrichomonas musculus Genome.</title>
        <authorList>
            <person name="Alves-Ferreira E."/>
            <person name="Grigg M."/>
            <person name="Lorenzi H."/>
            <person name="Galac M."/>
        </authorList>
    </citation>
    <scope>NUCLEOTIDE SEQUENCE [LARGE SCALE GENOMIC DNA]</scope>
    <source>
        <strain evidence="8 9">EAF2021</strain>
    </source>
</reference>
<dbReference type="SMART" id="SM01343">
    <property type="entry name" value="FATC"/>
    <property type="match status" value="1"/>
</dbReference>
<dbReference type="Proteomes" id="UP001470230">
    <property type="component" value="Unassembled WGS sequence"/>
</dbReference>
<dbReference type="InterPro" id="IPR026683">
    <property type="entry name" value="TOR_cat"/>
</dbReference>
<dbReference type="PANTHER" id="PTHR11139:SF9">
    <property type="entry name" value="SERINE_THREONINE-PROTEIN KINASE MTOR"/>
    <property type="match status" value="1"/>
</dbReference>
<dbReference type="SUPFAM" id="SSF47212">
    <property type="entry name" value="FKBP12-rapamycin-binding domain of FKBP-rapamycin-associated protein (FRAP)"/>
    <property type="match status" value="1"/>
</dbReference>
<dbReference type="SUPFAM" id="SSF48452">
    <property type="entry name" value="TPR-like"/>
    <property type="match status" value="1"/>
</dbReference>
<name>A0ABR2HJH6_9EUKA</name>
<dbReference type="SUPFAM" id="SSF56112">
    <property type="entry name" value="Protein kinase-like (PK-like)"/>
    <property type="match status" value="1"/>
</dbReference>
<dbReference type="Gene3D" id="1.20.120.150">
    <property type="entry name" value="FKBP12-rapamycin binding domain"/>
    <property type="match status" value="1"/>
</dbReference>
<dbReference type="Pfam" id="PF02259">
    <property type="entry name" value="FAT"/>
    <property type="match status" value="1"/>
</dbReference>
<dbReference type="PROSITE" id="PS51189">
    <property type="entry name" value="FAT"/>
    <property type="match status" value="1"/>
</dbReference>
<dbReference type="InterPro" id="IPR000403">
    <property type="entry name" value="PI3/4_kinase_cat_dom"/>
</dbReference>
<evidence type="ECO:0008006" key="10">
    <source>
        <dbReference type="Google" id="ProtNLM"/>
    </source>
</evidence>
<feature type="compositionally biased region" description="Polar residues" evidence="4">
    <location>
        <begin position="2207"/>
        <end position="2217"/>
    </location>
</feature>
<dbReference type="InterPro" id="IPR003151">
    <property type="entry name" value="PIK-rel_kinase_FAT"/>
</dbReference>
<organism evidence="8 9">
    <name type="scientific">Tritrichomonas musculus</name>
    <dbReference type="NCBI Taxonomy" id="1915356"/>
    <lineage>
        <taxon>Eukaryota</taxon>
        <taxon>Metamonada</taxon>
        <taxon>Parabasalia</taxon>
        <taxon>Tritrichomonadida</taxon>
        <taxon>Tritrichomonadidae</taxon>
        <taxon>Tritrichomonas</taxon>
    </lineage>
</organism>
<dbReference type="InterPro" id="IPR011990">
    <property type="entry name" value="TPR-like_helical_dom_sf"/>
</dbReference>
<dbReference type="InterPro" id="IPR016024">
    <property type="entry name" value="ARM-type_fold"/>
</dbReference>
<feature type="domain" description="FAT" evidence="6">
    <location>
        <begin position="1205"/>
        <end position="1729"/>
    </location>
</feature>
<dbReference type="InterPro" id="IPR036940">
    <property type="entry name" value="PI3/4_kinase_cat_sf"/>
</dbReference>
<dbReference type="InterPro" id="IPR014009">
    <property type="entry name" value="PIK_FAT"/>
</dbReference>
<evidence type="ECO:0000259" key="7">
    <source>
        <dbReference type="PROSITE" id="PS51190"/>
    </source>
</evidence>
<feature type="compositionally biased region" description="Acidic residues" evidence="4">
    <location>
        <begin position="2225"/>
        <end position="2235"/>
    </location>
</feature>
<evidence type="ECO:0000256" key="3">
    <source>
        <dbReference type="ARBA" id="ARBA00048679"/>
    </source>
</evidence>
<accession>A0ABR2HJH6</accession>
<evidence type="ECO:0000256" key="4">
    <source>
        <dbReference type="SAM" id="MobiDB-lite"/>
    </source>
</evidence>